<feature type="compositionally biased region" description="Low complexity" evidence="1">
    <location>
        <begin position="373"/>
        <end position="383"/>
    </location>
</feature>
<feature type="compositionally biased region" description="Basic and acidic residues" evidence="1">
    <location>
        <begin position="345"/>
        <end position="356"/>
    </location>
</feature>
<reference evidence="2 3" key="1">
    <citation type="journal article" date="2017" name="Mycologia">
        <title>Bifiguratus adelaidae, gen. et sp. nov., a new member of Mucoromycotina in endophytic and soil-dwelling habitats.</title>
        <authorList>
            <person name="Torres-Cruz T.J."/>
            <person name="Billingsley Tobias T.L."/>
            <person name="Almatruk M."/>
            <person name="Hesse C."/>
            <person name="Kuske C.R."/>
            <person name="Desiro A."/>
            <person name="Benucci G.M."/>
            <person name="Bonito G."/>
            <person name="Stajich J.E."/>
            <person name="Dunlap C."/>
            <person name="Arnold A.E."/>
            <person name="Porras-Alfaro A."/>
        </authorList>
    </citation>
    <scope>NUCLEOTIDE SEQUENCE [LARGE SCALE GENOMIC DNA]</scope>
    <source>
        <strain evidence="2 3">AZ0501</strain>
    </source>
</reference>
<feature type="region of interest" description="Disordered" evidence="1">
    <location>
        <begin position="163"/>
        <end position="207"/>
    </location>
</feature>
<evidence type="ECO:0000313" key="3">
    <source>
        <dbReference type="Proteomes" id="UP000242875"/>
    </source>
</evidence>
<feature type="compositionally biased region" description="Acidic residues" evidence="1">
    <location>
        <begin position="537"/>
        <end position="558"/>
    </location>
</feature>
<dbReference type="AlphaFoldDB" id="A0A261XYK4"/>
<keyword evidence="3" id="KW-1185">Reference proteome</keyword>
<dbReference type="Proteomes" id="UP000242875">
    <property type="component" value="Unassembled WGS sequence"/>
</dbReference>
<feature type="region of interest" description="Disordered" evidence="1">
    <location>
        <begin position="513"/>
        <end position="558"/>
    </location>
</feature>
<evidence type="ECO:0000256" key="1">
    <source>
        <dbReference type="SAM" id="MobiDB-lite"/>
    </source>
</evidence>
<dbReference type="OrthoDB" id="2289096at2759"/>
<protein>
    <submittedName>
        <fullName evidence="2">Uncharacterized protein</fullName>
    </submittedName>
</protein>
<feature type="compositionally biased region" description="Basic and acidic residues" evidence="1">
    <location>
        <begin position="526"/>
        <end position="536"/>
    </location>
</feature>
<evidence type="ECO:0000313" key="2">
    <source>
        <dbReference type="EMBL" id="OZJ03324.1"/>
    </source>
</evidence>
<accession>A0A261XYK4</accession>
<gene>
    <name evidence="2" type="ORF">BZG36_04230</name>
</gene>
<feature type="compositionally biased region" description="Polar residues" evidence="1">
    <location>
        <begin position="194"/>
        <end position="207"/>
    </location>
</feature>
<feature type="region of interest" description="Disordered" evidence="1">
    <location>
        <begin position="331"/>
        <end position="397"/>
    </location>
</feature>
<comment type="caution">
    <text evidence="2">The sequence shown here is derived from an EMBL/GenBank/DDBJ whole genome shotgun (WGS) entry which is preliminary data.</text>
</comment>
<dbReference type="EMBL" id="MVBO01000091">
    <property type="protein sequence ID" value="OZJ03324.1"/>
    <property type="molecule type" value="Genomic_DNA"/>
</dbReference>
<organism evidence="2 3">
    <name type="scientific">Bifiguratus adelaidae</name>
    <dbReference type="NCBI Taxonomy" id="1938954"/>
    <lineage>
        <taxon>Eukaryota</taxon>
        <taxon>Fungi</taxon>
        <taxon>Fungi incertae sedis</taxon>
        <taxon>Mucoromycota</taxon>
        <taxon>Mucoromycotina</taxon>
        <taxon>Endogonomycetes</taxon>
        <taxon>Endogonales</taxon>
        <taxon>Endogonales incertae sedis</taxon>
        <taxon>Bifiguratus</taxon>
    </lineage>
</organism>
<sequence length="558" mass="62142">MPSKYILHGQSDSLDDDAIMPRGRTKTGTSDLADFLKSTGPEQFCTKKREKEQPPPSSPSALFFHRQKKTSSAPKLSRANKPSVWQASARSGQKHVELLPRRHAPESHEYLVSRLKAQALSKTYVRSSSVTPSTINIDGASFQLLPPITRTSALDDADFVKKAKKRGGNASSFAAPSEPLPSRPTQIRDDQHLPSIQGSGQSSSDAVRKSISMNNIRNHYYSPPSTDNEANRSVTALVSSRNYQSLDTTSQDFPSSPATPVITCLGSRSSPRSLDGEIDYLQIALSQLMMDHERSEEDKRQSGKQAPKLKDIVEAKAKQCHVETQTDELPKAVVATQTTETDTMDGLKRRTRESSRHSLSSNASSQNVRPEKSLSVSTTSTLVDPTVANSERRPHSPSTLHRLHELIAQNTELLAQVQSLKTQLGKEQRAKRRVMAAMEESNARFEDLSALAYKKLRALREEKCRWESDCLDAQDRCHQLEAMIKDLAHDYVSDIGEADMESLNVAVAHGDFTQPIPEDTEEEGDEEHHEDTKYESQFEEEEDVLEALPCDEEYDESL</sequence>
<proteinExistence type="predicted"/>
<feature type="region of interest" description="Disordered" evidence="1">
    <location>
        <begin position="1"/>
        <end position="82"/>
    </location>
</feature>
<name>A0A261XYK4_9FUNG</name>